<dbReference type="PANTHER" id="PTHR31286:SF180">
    <property type="entry name" value="OS10G0362600 PROTEIN"/>
    <property type="match status" value="1"/>
</dbReference>
<feature type="domain" description="DUF4283" evidence="1">
    <location>
        <begin position="62"/>
        <end position="138"/>
    </location>
</feature>
<dbReference type="Pfam" id="PF14111">
    <property type="entry name" value="DUF4283"/>
    <property type="match status" value="1"/>
</dbReference>
<keyword evidence="2" id="KW-1185">Reference proteome</keyword>
<dbReference type="RefSeq" id="XP_027109212.1">
    <property type="nucleotide sequence ID" value="XM_027253411.1"/>
</dbReference>
<proteinExistence type="predicted"/>
<name>A0A6P6W4Y7_COFAR</name>
<protein>
    <recommendedName>
        <fullName evidence="1">DUF4283 domain-containing protein</fullName>
    </recommendedName>
</protein>
<dbReference type="Proteomes" id="UP001652660">
    <property type="component" value="Chromosome 2e"/>
</dbReference>
<dbReference type="GeneID" id="113729082"/>
<organism evidence="2 3">
    <name type="scientific">Coffea arabica</name>
    <name type="common">Arabian coffee</name>
    <dbReference type="NCBI Taxonomy" id="13443"/>
    <lineage>
        <taxon>Eukaryota</taxon>
        <taxon>Viridiplantae</taxon>
        <taxon>Streptophyta</taxon>
        <taxon>Embryophyta</taxon>
        <taxon>Tracheophyta</taxon>
        <taxon>Spermatophyta</taxon>
        <taxon>Magnoliopsida</taxon>
        <taxon>eudicotyledons</taxon>
        <taxon>Gunneridae</taxon>
        <taxon>Pentapetalae</taxon>
        <taxon>asterids</taxon>
        <taxon>lamiids</taxon>
        <taxon>Gentianales</taxon>
        <taxon>Rubiaceae</taxon>
        <taxon>Ixoroideae</taxon>
        <taxon>Gardenieae complex</taxon>
        <taxon>Bertiereae - Coffeeae clade</taxon>
        <taxon>Coffeeae</taxon>
        <taxon>Coffea</taxon>
    </lineage>
</organism>
<reference evidence="2" key="1">
    <citation type="journal article" date="2025" name="Foods">
        <title>Unveiling the Microbial Signatures of Arabica Coffee Cherries: Insights into Ripeness Specific Diversity, Functional Traits, and Implications for Quality and Safety.</title>
        <authorList>
            <consortium name="RefSeq"/>
            <person name="Tenea G.N."/>
            <person name="Cifuentes V."/>
            <person name="Reyes P."/>
            <person name="Cevallos-Vallejos M."/>
        </authorList>
    </citation>
    <scope>NUCLEOTIDE SEQUENCE [LARGE SCALE GENOMIC DNA]</scope>
</reference>
<evidence type="ECO:0000313" key="2">
    <source>
        <dbReference type="Proteomes" id="UP001652660"/>
    </source>
</evidence>
<dbReference type="PANTHER" id="PTHR31286">
    <property type="entry name" value="GLYCINE-RICH CELL WALL STRUCTURAL PROTEIN 1.8-LIKE"/>
    <property type="match status" value="1"/>
</dbReference>
<gene>
    <name evidence="3" type="primary">LOC113729082</name>
</gene>
<accession>A0A6P6W4Y7</accession>
<dbReference type="AlphaFoldDB" id="A0A6P6W4Y7"/>
<dbReference type="InterPro" id="IPR040256">
    <property type="entry name" value="At4g02000-like"/>
</dbReference>
<dbReference type="OrthoDB" id="1939300at2759"/>
<evidence type="ECO:0000259" key="1">
    <source>
        <dbReference type="Pfam" id="PF14111"/>
    </source>
</evidence>
<evidence type="ECO:0000313" key="3">
    <source>
        <dbReference type="RefSeq" id="XP_027109212.1"/>
    </source>
</evidence>
<reference evidence="3" key="2">
    <citation type="submission" date="2025-08" db="UniProtKB">
        <authorList>
            <consortium name="RefSeq"/>
        </authorList>
    </citation>
    <scope>IDENTIFICATION</scope>
    <source>
        <tissue evidence="3">Leaves</tissue>
    </source>
</reference>
<dbReference type="InterPro" id="IPR025558">
    <property type="entry name" value="DUF4283"/>
</dbReference>
<sequence>MAALQQPDGAVGDAPPPSKSFAAVVTTSNGVEAFHPRTISTYRGKPALRIAKKEILQLARPFQHALVGKFSYSRPPMETVRKFFLSLGLKGDCAVALLDANHVLIRPTMKEDYARLLIRRTWFIKSSPMTISKRSFDFKANKKVTIVPVWVSFLGLPLPFFRRNPLNKLASVLGRLLKIDAATGDLRRPSVVRVLVEIDIARTPVKKIWIGDEKYGFWQHVEYESWPAFCSFCERFGHVQ</sequence>